<proteinExistence type="predicted"/>
<feature type="chain" id="PRO_5008269374" description="chymotrypsin" evidence="9">
    <location>
        <begin position="18"/>
        <end position="279"/>
    </location>
</feature>
<dbReference type="Proteomes" id="UP000078540">
    <property type="component" value="Unassembled WGS sequence"/>
</dbReference>
<dbReference type="PANTHER" id="PTHR24264:SF65">
    <property type="entry name" value="SRCR DOMAIN-CONTAINING PROTEIN"/>
    <property type="match status" value="1"/>
</dbReference>
<feature type="signal peptide" evidence="9">
    <location>
        <begin position="1"/>
        <end position="17"/>
    </location>
</feature>
<evidence type="ECO:0000313" key="12">
    <source>
        <dbReference type="Proteomes" id="UP000078540"/>
    </source>
</evidence>
<dbReference type="InterPro" id="IPR033116">
    <property type="entry name" value="TRYPSIN_SER"/>
</dbReference>
<organism evidence="11 12">
    <name type="scientific">Atta colombica</name>
    <dbReference type="NCBI Taxonomy" id="520822"/>
    <lineage>
        <taxon>Eukaryota</taxon>
        <taxon>Metazoa</taxon>
        <taxon>Ecdysozoa</taxon>
        <taxon>Arthropoda</taxon>
        <taxon>Hexapoda</taxon>
        <taxon>Insecta</taxon>
        <taxon>Pterygota</taxon>
        <taxon>Neoptera</taxon>
        <taxon>Endopterygota</taxon>
        <taxon>Hymenoptera</taxon>
        <taxon>Apocrita</taxon>
        <taxon>Aculeata</taxon>
        <taxon>Formicoidea</taxon>
        <taxon>Formicidae</taxon>
        <taxon>Myrmicinae</taxon>
        <taxon>Atta</taxon>
    </lineage>
</organism>
<keyword evidence="5 8" id="KW-0720">Serine protease</keyword>
<accession>A0A195B922</accession>
<dbReference type="SMART" id="SM00020">
    <property type="entry name" value="Tryp_SPc"/>
    <property type="match status" value="1"/>
</dbReference>
<dbReference type="GO" id="GO:0016485">
    <property type="term" value="P:protein processing"/>
    <property type="evidence" value="ECO:0007669"/>
    <property type="project" value="UniProtKB-ARBA"/>
</dbReference>
<evidence type="ECO:0000256" key="2">
    <source>
        <dbReference type="ARBA" id="ARBA00022525"/>
    </source>
</evidence>
<dbReference type="InterPro" id="IPR001254">
    <property type="entry name" value="Trypsin_dom"/>
</dbReference>
<dbReference type="Pfam" id="PF00089">
    <property type="entry name" value="Trypsin"/>
    <property type="match status" value="1"/>
</dbReference>
<dbReference type="CDD" id="cd00190">
    <property type="entry name" value="Tryp_SPc"/>
    <property type="match status" value="1"/>
</dbReference>
<reference evidence="11 12" key="1">
    <citation type="submission" date="2015-09" db="EMBL/GenBank/DDBJ databases">
        <title>Atta colombica WGS genome.</title>
        <authorList>
            <person name="Nygaard S."/>
            <person name="Hu H."/>
            <person name="Boomsma J."/>
            <person name="Zhang G."/>
        </authorList>
    </citation>
    <scope>NUCLEOTIDE SEQUENCE [LARGE SCALE GENOMIC DNA]</scope>
    <source>
        <strain evidence="11">Treedump-2</strain>
        <tissue evidence="11">Whole body</tissue>
    </source>
</reference>
<comment type="subcellular location">
    <subcellularLocation>
        <location evidence="1">Secreted</location>
        <location evidence="1">Extracellular space</location>
    </subcellularLocation>
</comment>
<evidence type="ECO:0000256" key="3">
    <source>
        <dbReference type="ARBA" id="ARBA00022670"/>
    </source>
</evidence>
<dbReference type="PROSITE" id="PS00134">
    <property type="entry name" value="TRYPSIN_HIS"/>
    <property type="match status" value="1"/>
</dbReference>
<keyword evidence="12" id="KW-1185">Reference proteome</keyword>
<evidence type="ECO:0000256" key="9">
    <source>
        <dbReference type="SAM" id="SignalP"/>
    </source>
</evidence>
<name>A0A195B922_9HYME</name>
<evidence type="ECO:0000259" key="10">
    <source>
        <dbReference type="PROSITE" id="PS50240"/>
    </source>
</evidence>
<dbReference type="Gene3D" id="2.40.10.10">
    <property type="entry name" value="Trypsin-like serine proteases"/>
    <property type="match status" value="2"/>
</dbReference>
<keyword evidence="2" id="KW-0964">Secreted</keyword>
<keyword evidence="6" id="KW-1015">Disulfide bond</keyword>
<dbReference type="PROSITE" id="PS00135">
    <property type="entry name" value="TRYPSIN_SER"/>
    <property type="match status" value="1"/>
</dbReference>
<feature type="domain" description="Peptidase S1" evidence="10">
    <location>
        <begin position="40"/>
        <end position="279"/>
    </location>
</feature>
<dbReference type="EMBL" id="KQ976558">
    <property type="protein sequence ID" value="KYM80689.1"/>
    <property type="molecule type" value="Genomic_DNA"/>
</dbReference>
<evidence type="ECO:0000256" key="1">
    <source>
        <dbReference type="ARBA" id="ARBA00004239"/>
    </source>
</evidence>
<dbReference type="InterPro" id="IPR001314">
    <property type="entry name" value="Peptidase_S1A"/>
</dbReference>
<gene>
    <name evidence="11" type="ORF">ALC53_08858</name>
</gene>
<dbReference type="GO" id="GO:0004252">
    <property type="term" value="F:serine-type endopeptidase activity"/>
    <property type="evidence" value="ECO:0007669"/>
    <property type="project" value="UniProtKB-EC"/>
</dbReference>
<dbReference type="PANTHER" id="PTHR24264">
    <property type="entry name" value="TRYPSIN-RELATED"/>
    <property type="match status" value="1"/>
</dbReference>
<evidence type="ECO:0000256" key="6">
    <source>
        <dbReference type="ARBA" id="ARBA00023157"/>
    </source>
</evidence>
<dbReference type="InterPro" id="IPR018114">
    <property type="entry name" value="TRYPSIN_HIS"/>
</dbReference>
<dbReference type="SUPFAM" id="SSF50494">
    <property type="entry name" value="Trypsin-like serine proteases"/>
    <property type="match status" value="1"/>
</dbReference>
<dbReference type="InterPro" id="IPR009003">
    <property type="entry name" value="Peptidase_S1_PA"/>
</dbReference>
<keyword evidence="9" id="KW-0732">Signal</keyword>
<evidence type="ECO:0000313" key="11">
    <source>
        <dbReference type="EMBL" id="KYM80689.1"/>
    </source>
</evidence>
<dbReference type="PROSITE" id="PS50240">
    <property type="entry name" value="TRYPSIN_DOM"/>
    <property type="match status" value="1"/>
</dbReference>
<dbReference type="GO" id="GO:0005615">
    <property type="term" value="C:extracellular space"/>
    <property type="evidence" value="ECO:0007669"/>
    <property type="project" value="TreeGrafter"/>
</dbReference>
<evidence type="ECO:0000256" key="8">
    <source>
        <dbReference type="RuleBase" id="RU363034"/>
    </source>
</evidence>
<keyword evidence="3 8" id="KW-0645">Protease</keyword>
<dbReference type="PRINTS" id="PR00722">
    <property type="entry name" value="CHYMOTRYPSIN"/>
</dbReference>
<evidence type="ECO:0000256" key="4">
    <source>
        <dbReference type="ARBA" id="ARBA00022801"/>
    </source>
</evidence>
<evidence type="ECO:0000256" key="5">
    <source>
        <dbReference type="ARBA" id="ARBA00022825"/>
    </source>
</evidence>
<dbReference type="InterPro" id="IPR043504">
    <property type="entry name" value="Peptidase_S1_PA_chymotrypsin"/>
</dbReference>
<dbReference type="FunFam" id="2.40.10.10:FF:000047">
    <property type="entry name" value="Trypsin eta"/>
    <property type="match status" value="1"/>
</dbReference>
<dbReference type="AlphaFoldDB" id="A0A195B922"/>
<keyword evidence="4 8" id="KW-0378">Hydrolase</keyword>
<dbReference type="InterPro" id="IPR050127">
    <property type="entry name" value="Serine_Proteases_S1"/>
</dbReference>
<evidence type="ECO:0000256" key="7">
    <source>
        <dbReference type="ARBA" id="ARBA00044036"/>
    </source>
</evidence>
<dbReference type="STRING" id="520822.A0A195B922"/>
<sequence>MYSKAIVFFAFLAMAVAIQPQIDFQMPPITSDSTPFEIRVVGGKPATKGQYPFIVSLQQARGRQSQHFCAASILNELWVLSAAHCGDGISASRIIVKAGKNDLKIKEATEQTVKVLKVYIHEAYKGGIGPNDIALLKLATPLKINKYVHAITLAQPNSIPTGNVWLCGWGSTSTTTIPIMPDKLQHVMLNIMDLKSCNQSVIKMTGSSPIDETNICTGSPDRKSSCSGDSGGPLFKIIDGKPILVGIVSWGMIPCGIRGAPSIYTRVSKFNNWIAHKIA</sequence>
<protein>
    <recommendedName>
        <fullName evidence="7">chymotrypsin</fullName>
        <ecNumber evidence="7">3.4.21.1</ecNumber>
    </recommendedName>
</protein>
<dbReference type="EC" id="3.4.21.1" evidence="7"/>